<dbReference type="Pfam" id="PF10374">
    <property type="entry name" value="EST1"/>
    <property type="match status" value="1"/>
</dbReference>
<dbReference type="InterPro" id="IPR019458">
    <property type="entry name" value="Est1-like_N"/>
</dbReference>
<feature type="region of interest" description="Disordered" evidence="2">
    <location>
        <begin position="1006"/>
        <end position="1041"/>
    </location>
</feature>
<feature type="compositionally biased region" description="Basic and acidic residues" evidence="2">
    <location>
        <begin position="776"/>
        <end position="792"/>
    </location>
</feature>
<feature type="domain" description="DNA/RNA-binding" evidence="3">
    <location>
        <begin position="1327"/>
        <end position="1412"/>
    </location>
</feature>
<feature type="compositionally biased region" description="Basic and acidic residues" evidence="2">
    <location>
        <begin position="1229"/>
        <end position="1238"/>
    </location>
</feature>
<dbReference type="Pfam" id="PF10373">
    <property type="entry name" value="EST1_DNA_bind"/>
    <property type="match status" value="1"/>
</dbReference>
<feature type="region of interest" description="Disordered" evidence="2">
    <location>
        <begin position="1213"/>
        <end position="1238"/>
    </location>
</feature>
<feature type="compositionally biased region" description="Basic and acidic residues" evidence="2">
    <location>
        <begin position="355"/>
        <end position="378"/>
    </location>
</feature>
<feature type="compositionally biased region" description="Low complexity" evidence="2">
    <location>
        <begin position="439"/>
        <end position="451"/>
    </location>
</feature>
<gene>
    <name evidence="5" type="ORF">J437_LFUL003726</name>
</gene>
<feature type="region of interest" description="Disordered" evidence="2">
    <location>
        <begin position="1"/>
        <end position="986"/>
    </location>
</feature>
<evidence type="ECO:0000313" key="5">
    <source>
        <dbReference type="EMBL" id="KAG8223919.1"/>
    </source>
</evidence>
<reference evidence="5" key="1">
    <citation type="submission" date="2013-04" db="EMBL/GenBank/DDBJ databases">
        <authorList>
            <person name="Qu J."/>
            <person name="Murali S.C."/>
            <person name="Bandaranaike D."/>
            <person name="Bellair M."/>
            <person name="Blankenburg K."/>
            <person name="Chao H."/>
            <person name="Dinh H."/>
            <person name="Doddapaneni H."/>
            <person name="Downs B."/>
            <person name="Dugan-Rocha S."/>
            <person name="Elkadiri S."/>
            <person name="Gnanaolivu R.D."/>
            <person name="Hernandez B."/>
            <person name="Javaid M."/>
            <person name="Jayaseelan J.C."/>
            <person name="Lee S."/>
            <person name="Li M."/>
            <person name="Ming W."/>
            <person name="Munidasa M."/>
            <person name="Muniz J."/>
            <person name="Nguyen L."/>
            <person name="Ongeri F."/>
            <person name="Osuji N."/>
            <person name="Pu L.-L."/>
            <person name="Puazo M."/>
            <person name="Qu C."/>
            <person name="Quiroz J."/>
            <person name="Raj R."/>
            <person name="Weissenberger G."/>
            <person name="Xin Y."/>
            <person name="Zou X."/>
            <person name="Han Y."/>
            <person name="Richards S."/>
            <person name="Worley K."/>
            <person name="Muzny D."/>
            <person name="Gibbs R."/>
        </authorList>
    </citation>
    <scope>NUCLEOTIDE SEQUENCE</scope>
    <source>
        <strain evidence="5">Sampled in the wild</strain>
    </source>
</reference>
<feature type="domain" description="Telomerase activating protein Est1-like N-terminal" evidence="4">
    <location>
        <begin position="1190"/>
        <end position="1319"/>
    </location>
</feature>
<reference evidence="5" key="2">
    <citation type="submission" date="2017-10" db="EMBL/GenBank/DDBJ databases">
        <title>Ladona fulva Genome sequencing and assembly.</title>
        <authorList>
            <person name="Murali S."/>
            <person name="Richards S."/>
            <person name="Bandaranaike D."/>
            <person name="Bellair M."/>
            <person name="Blankenburg K."/>
            <person name="Chao H."/>
            <person name="Dinh H."/>
            <person name="Doddapaneni H."/>
            <person name="Dugan-Rocha S."/>
            <person name="Elkadiri S."/>
            <person name="Gnanaolivu R."/>
            <person name="Hernandez B."/>
            <person name="Skinner E."/>
            <person name="Javaid M."/>
            <person name="Lee S."/>
            <person name="Li M."/>
            <person name="Ming W."/>
            <person name="Munidasa M."/>
            <person name="Muniz J."/>
            <person name="Nguyen L."/>
            <person name="Hughes D."/>
            <person name="Osuji N."/>
            <person name="Pu L.-L."/>
            <person name="Puazo M."/>
            <person name="Qu C."/>
            <person name="Quiroz J."/>
            <person name="Raj R."/>
            <person name="Weissenberger G."/>
            <person name="Xin Y."/>
            <person name="Zou X."/>
            <person name="Han Y."/>
            <person name="Worley K."/>
            <person name="Muzny D."/>
            <person name="Gibbs R."/>
        </authorList>
    </citation>
    <scope>NUCLEOTIDE SEQUENCE</scope>
    <source>
        <strain evidence="5">Sampled in the wild</strain>
    </source>
</reference>
<dbReference type="InterPro" id="IPR045153">
    <property type="entry name" value="Est1/Ebs1-like"/>
</dbReference>
<sequence>MADNIRGRNGDWINSYKDEPMDMRERDPDFENSSGGTRRVKFGQQVYRPGSGPLRKSEESNGGGRRGDSGCIDPHQMEDSRSSMDKANFGNCAQPAGGVRKPSIPIYQPPRGKKGSSDLSMESSGRRDYGGYSSGPRSIQEDSRESTPSRGDIPPGPPVSARSIGRSSGRGGRESREQTPSTDINSHDEGSGGCYGESGRRKSKKPEQARYIPKGRASAPHDGREQHNGGESSEVEPTSLEKSLPRDMSPRRDFGGPKHSLDHRESSRSKRGDRGRRRSEVSDQRGDETGGRGRGAVEGGTARSDVYHGNQEVDSGNHDPISSGNCPNEPHPRDGRRPKRSSGNRNRNFNNSGEGDNRTRDELPVDRRNRPSSEERRRIPSLVDIQTIPEPLPSPLLRNGGRDGGFPFVGDGGDYRDSRDDDLDDRGSISHGGRVRAKPPSGRRGSGASIGSVGGQQGGGGGSGRGRPPPSVDSVPPRFRWKYLGTDGGGGGDVEGQAGGGGGSGGVSSGRRQYDSGGEDWDGSSVTFQPQWGSARRRQPSNPPTSSSGALSAARGRGRGRRGQVGGENRVGGDHVGPSSLVPPRYSRSLTPDRLSEATSNTVCRYPGDVMAGSIGGGGRRTTWRTPPPSPRSVTPSGDHTRFRRRSGSNPWDGMGSEDRRNSYVEPIRPKLMEIDTQPRSLGHPPQEISRPFSPLPATPAPAEQHNRDWRSKEPSTVSIPHKTTTHMDWTVDPDDDDIRDDEEDRTNDVTSDSGMASLPRDKRSGGGNGVGQGRHISDRGPGERGREEGRKSTKGRRRRKKKGEGRADDGENTHRSLSRDQGRRDQDRDKGMRQKSKDRERERERDRERERERDRERERERDRDRDRDRQREKERNREREKARAREKQREKERMKEKERGRELNWRDVDRKDPPKETLERNDRGRGDRGRNDKDRDREKERQRERAMEHEKELERERERERDRERERERERMGSESSDIGPRTREENWEIGHMPQRGGILILPPASTSPTPSPRPPPMHYPSRHPSHMPSRPQMQQDPHPMGDSRLYCSQKVLFDPNDPGHPILVPSGAGRVGGGGMGMHPAMRNTSMGPMPPMVMVNPMMGYSGDYMGSVEQHGSERPGWYDPYSDRSSHCPHILMDIERADMDLRWILSKGQIMEQWEQVTQLRQLLQWCLRNLLAHDLKFCEAENVESHVWKVAFYNIVEPLRKELSAPVIPSPSDPTPSDASEDGQRERRERAARNKEFLRKTVLGVIEEWTEYLESLLQFIQHTHKFSLETWLDPSSGHPPTKGLGFVGLALISAQKILIFLGDLARYKEQVNETTNYGKARQWYLKAQLVNPKNGKPYNQLAILAIYARRKLDAVYYYMRSLMASNPFHSARESLLALFDETRKKFEQTERKRREEQAAREKERRASRESSDVGDDLVEIGGSRWGLRREVWIRPDAGGRGRVHLTSMHRGETNVPPEVEDEERELGHLSSVE</sequence>
<dbReference type="InterPro" id="IPR011990">
    <property type="entry name" value="TPR-like_helical_dom_sf"/>
</dbReference>
<dbReference type="InterPro" id="IPR018834">
    <property type="entry name" value="DNA/RNA-bd_Est1-type"/>
</dbReference>
<evidence type="ECO:0000313" key="6">
    <source>
        <dbReference type="Proteomes" id="UP000792457"/>
    </source>
</evidence>
<dbReference type="GO" id="GO:0005697">
    <property type="term" value="C:telomerase holoenzyme complex"/>
    <property type="evidence" value="ECO:0007669"/>
    <property type="project" value="TreeGrafter"/>
</dbReference>
<feature type="compositionally biased region" description="Acidic residues" evidence="2">
    <location>
        <begin position="732"/>
        <end position="746"/>
    </location>
</feature>
<feature type="compositionally biased region" description="Basic and acidic residues" evidence="2">
    <location>
        <begin position="657"/>
        <end position="674"/>
    </location>
</feature>
<evidence type="ECO:0000259" key="4">
    <source>
        <dbReference type="Pfam" id="PF10374"/>
    </source>
</evidence>
<comment type="caution">
    <text evidence="5">The sequence shown here is derived from an EMBL/GenBank/DDBJ whole genome shotgun (WGS) entry which is preliminary data.</text>
</comment>
<feature type="compositionally biased region" description="Low complexity" evidence="2">
    <location>
        <begin position="343"/>
        <end position="354"/>
    </location>
</feature>
<feature type="compositionally biased region" description="Basic and acidic residues" evidence="2">
    <location>
        <begin position="75"/>
        <end position="84"/>
    </location>
</feature>
<feature type="compositionally biased region" description="Gly residues" evidence="2">
    <location>
        <begin position="452"/>
        <end position="465"/>
    </location>
</feature>
<dbReference type="Gene3D" id="1.25.40.10">
    <property type="entry name" value="Tetratricopeptide repeat domain"/>
    <property type="match status" value="1"/>
</dbReference>
<protein>
    <recommendedName>
        <fullName evidence="7">Telomerase-binding protein EST1A</fullName>
    </recommendedName>
</protein>
<accession>A0A8K0JXF6</accession>
<feature type="compositionally biased region" description="Basic and acidic residues" evidence="2">
    <location>
        <begin position="805"/>
        <end position="974"/>
    </location>
</feature>
<feature type="compositionally biased region" description="Basic and acidic residues" evidence="2">
    <location>
        <begin position="1396"/>
        <end position="1418"/>
    </location>
</feature>
<proteinExistence type="predicted"/>
<feature type="region of interest" description="Disordered" evidence="2">
    <location>
        <begin position="1446"/>
        <end position="1480"/>
    </location>
</feature>
<dbReference type="PANTHER" id="PTHR15696">
    <property type="entry name" value="SMG-7 SUPPRESSOR WITH MORPHOLOGICAL EFFECT ON GENITALIA PROTEIN 7"/>
    <property type="match status" value="1"/>
</dbReference>
<evidence type="ECO:0000259" key="3">
    <source>
        <dbReference type="Pfam" id="PF10373"/>
    </source>
</evidence>
<dbReference type="PANTHER" id="PTHR15696:SF0">
    <property type="entry name" value="TELOMERASE-BINDING PROTEIN EST1A"/>
    <property type="match status" value="1"/>
</dbReference>
<keyword evidence="6" id="KW-1185">Reference proteome</keyword>
<evidence type="ECO:0000256" key="2">
    <source>
        <dbReference type="SAM" id="MobiDB-lite"/>
    </source>
</evidence>
<name>A0A8K0JXF6_LADFU</name>
<dbReference type="GO" id="GO:0000184">
    <property type="term" value="P:nuclear-transcribed mRNA catabolic process, nonsense-mediated decay"/>
    <property type="evidence" value="ECO:0007669"/>
    <property type="project" value="UniProtKB-KW"/>
</dbReference>
<feature type="compositionally biased region" description="Basic and acidic residues" evidence="2">
    <location>
        <begin position="219"/>
        <end position="228"/>
    </location>
</feature>
<feature type="non-terminal residue" evidence="5">
    <location>
        <position position="1"/>
    </location>
</feature>
<dbReference type="SUPFAM" id="SSF48452">
    <property type="entry name" value="TPR-like"/>
    <property type="match status" value="1"/>
</dbReference>
<evidence type="ECO:0000256" key="1">
    <source>
        <dbReference type="ARBA" id="ARBA00023161"/>
    </source>
</evidence>
<organism evidence="5 6">
    <name type="scientific">Ladona fulva</name>
    <name type="common">Scarce chaser dragonfly</name>
    <name type="synonym">Libellula fulva</name>
    <dbReference type="NCBI Taxonomy" id="123851"/>
    <lineage>
        <taxon>Eukaryota</taxon>
        <taxon>Metazoa</taxon>
        <taxon>Ecdysozoa</taxon>
        <taxon>Arthropoda</taxon>
        <taxon>Hexapoda</taxon>
        <taxon>Insecta</taxon>
        <taxon>Pterygota</taxon>
        <taxon>Palaeoptera</taxon>
        <taxon>Odonata</taxon>
        <taxon>Epiprocta</taxon>
        <taxon>Anisoptera</taxon>
        <taxon>Libelluloidea</taxon>
        <taxon>Libellulidae</taxon>
        <taxon>Ladona</taxon>
    </lineage>
</organism>
<dbReference type="EMBL" id="KZ308180">
    <property type="protein sequence ID" value="KAG8223919.1"/>
    <property type="molecule type" value="Genomic_DNA"/>
</dbReference>
<dbReference type="Proteomes" id="UP000792457">
    <property type="component" value="Unassembled WGS sequence"/>
</dbReference>
<dbReference type="OrthoDB" id="2017974at2759"/>
<feature type="compositionally biased region" description="Basic residues" evidence="2">
    <location>
        <begin position="793"/>
        <end position="804"/>
    </location>
</feature>
<dbReference type="GO" id="GO:0042162">
    <property type="term" value="F:telomeric DNA binding"/>
    <property type="evidence" value="ECO:0007669"/>
    <property type="project" value="TreeGrafter"/>
</dbReference>
<feature type="compositionally biased region" description="Basic and acidic residues" evidence="2">
    <location>
        <begin position="243"/>
        <end position="291"/>
    </location>
</feature>
<feature type="compositionally biased region" description="Basic and acidic residues" evidence="2">
    <location>
        <begin position="705"/>
        <end position="714"/>
    </location>
</feature>
<feature type="region of interest" description="Disordered" evidence="2">
    <location>
        <begin position="1396"/>
        <end position="1422"/>
    </location>
</feature>
<evidence type="ECO:0008006" key="7">
    <source>
        <dbReference type="Google" id="ProtNLM"/>
    </source>
</evidence>
<feature type="compositionally biased region" description="Basic and acidic residues" evidence="2">
    <location>
        <begin position="16"/>
        <end position="29"/>
    </location>
</feature>
<feature type="compositionally biased region" description="Pro residues" evidence="2">
    <location>
        <begin position="1011"/>
        <end position="1020"/>
    </location>
</feature>
<dbReference type="GO" id="GO:0070034">
    <property type="term" value="F:telomerase RNA binding"/>
    <property type="evidence" value="ECO:0007669"/>
    <property type="project" value="TreeGrafter"/>
</dbReference>
<keyword evidence="1" id="KW-0866">Nonsense-mediated mRNA decay</keyword>
<feature type="compositionally biased region" description="Gly residues" evidence="2">
    <location>
        <begin position="486"/>
        <end position="508"/>
    </location>
</feature>